<evidence type="ECO:0000256" key="1">
    <source>
        <dbReference type="SAM" id="MobiDB-lite"/>
    </source>
</evidence>
<proteinExistence type="predicted"/>
<dbReference type="EMBL" id="WUAV01000006">
    <property type="protein sequence ID" value="KAF1748543.1"/>
    <property type="molecule type" value="Genomic_DNA"/>
</dbReference>
<feature type="region of interest" description="Disordered" evidence="1">
    <location>
        <begin position="1"/>
        <end position="104"/>
    </location>
</feature>
<name>A0A6A5G171_CAERE</name>
<protein>
    <submittedName>
        <fullName evidence="2">Uncharacterized protein</fullName>
    </submittedName>
</protein>
<feature type="compositionally biased region" description="Low complexity" evidence="1">
    <location>
        <begin position="522"/>
        <end position="534"/>
    </location>
</feature>
<dbReference type="Proteomes" id="UP000483820">
    <property type="component" value="Chromosome X"/>
</dbReference>
<feature type="compositionally biased region" description="Polar residues" evidence="1">
    <location>
        <begin position="460"/>
        <end position="475"/>
    </location>
</feature>
<feature type="region of interest" description="Disordered" evidence="1">
    <location>
        <begin position="332"/>
        <end position="408"/>
    </location>
</feature>
<feature type="compositionally biased region" description="Basic and acidic residues" evidence="1">
    <location>
        <begin position="227"/>
        <end position="236"/>
    </location>
</feature>
<feature type="compositionally biased region" description="Basic residues" evidence="1">
    <location>
        <begin position="637"/>
        <end position="649"/>
    </location>
</feature>
<feature type="compositionally biased region" description="Polar residues" evidence="1">
    <location>
        <begin position="336"/>
        <end position="349"/>
    </location>
</feature>
<feature type="compositionally biased region" description="Basic and acidic residues" evidence="1">
    <location>
        <begin position="503"/>
        <end position="514"/>
    </location>
</feature>
<evidence type="ECO:0000313" key="2">
    <source>
        <dbReference type="EMBL" id="KAF1748543.1"/>
    </source>
</evidence>
<evidence type="ECO:0000313" key="3">
    <source>
        <dbReference type="Proteomes" id="UP000483820"/>
    </source>
</evidence>
<dbReference type="KEGG" id="crq:GCK72_025010"/>
<feature type="compositionally biased region" description="Basic and acidic residues" evidence="1">
    <location>
        <begin position="650"/>
        <end position="664"/>
    </location>
</feature>
<feature type="compositionally biased region" description="Polar residues" evidence="1">
    <location>
        <begin position="485"/>
        <end position="501"/>
    </location>
</feature>
<dbReference type="CTD" id="9798868"/>
<comment type="caution">
    <text evidence="2">The sequence shown here is derived from an EMBL/GenBank/DDBJ whole genome shotgun (WGS) entry which is preliminary data.</text>
</comment>
<feature type="compositionally biased region" description="Polar residues" evidence="1">
    <location>
        <begin position="12"/>
        <end position="22"/>
    </location>
</feature>
<accession>A0A6A5G171</accession>
<feature type="compositionally biased region" description="Polar residues" evidence="1">
    <location>
        <begin position="31"/>
        <end position="53"/>
    </location>
</feature>
<organism evidence="2 3">
    <name type="scientific">Caenorhabditis remanei</name>
    <name type="common">Caenorhabditis vulgaris</name>
    <dbReference type="NCBI Taxonomy" id="31234"/>
    <lineage>
        <taxon>Eukaryota</taxon>
        <taxon>Metazoa</taxon>
        <taxon>Ecdysozoa</taxon>
        <taxon>Nematoda</taxon>
        <taxon>Chromadorea</taxon>
        <taxon>Rhabditida</taxon>
        <taxon>Rhabditina</taxon>
        <taxon>Rhabditomorpha</taxon>
        <taxon>Rhabditoidea</taxon>
        <taxon>Rhabditidae</taxon>
        <taxon>Peloderinae</taxon>
        <taxon>Caenorhabditis</taxon>
    </lineage>
</organism>
<gene>
    <name evidence="2" type="ORF">GCK72_025010</name>
</gene>
<feature type="region of interest" description="Disordered" evidence="1">
    <location>
        <begin position="424"/>
        <end position="672"/>
    </location>
</feature>
<dbReference type="AlphaFoldDB" id="A0A6A5G171"/>
<feature type="region of interest" description="Disordered" evidence="1">
    <location>
        <begin position="227"/>
        <end position="246"/>
    </location>
</feature>
<feature type="compositionally biased region" description="Basic and acidic residues" evidence="1">
    <location>
        <begin position="607"/>
        <end position="622"/>
    </location>
</feature>
<dbReference type="GeneID" id="9798868"/>
<reference evidence="2 3" key="1">
    <citation type="submission" date="2019-12" db="EMBL/GenBank/DDBJ databases">
        <title>Chromosome-level assembly of the Caenorhabditis remanei genome.</title>
        <authorList>
            <person name="Teterina A.A."/>
            <person name="Willis J.H."/>
            <person name="Phillips P.C."/>
        </authorList>
    </citation>
    <scope>NUCLEOTIDE SEQUENCE [LARGE SCALE GENOMIC DNA]</scope>
    <source>
        <strain evidence="2 3">PX506</strain>
        <tissue evidence="2">Whole organism</tissue>
    </source>
</reference>
<sequence>MQLFSVGRPVASFQSHSQSAQRDLNHPRGRFQQTQHRNSRGNQQNETQFNPNASEFIPQGTDGNSFYNLGGNTQNTSLPAVPSSYSGHNIHRNQSRSDSQGRFQNSGLISLPVVPQNQIFASRPAPHNPPHSDTGYHTPYQHTGNFHPINTSVPREQQDVPNMVSGQPTNYVPQQQQLPIPYGGIPIPPPVIQIMPAQGFMNQYNILWNQHQMALHELARLRGDGVERPMESENNRPEVSPSRNVVDAGTQTDAVTHMPRETQTYVTSASIGVQYEEISVEEGPPVSTTEVSLPSHPPACDSTKIQLAEDVKSDLTSSVAVSIDSTPEVRIIDSVENGSGPSTNMTSKSSEVHSIASSLPVGVHHKETSGVKSPEVPTFVSSQSTGDKNQDKYGTTGEKDRSLGVSPSKSYASVAAVVTGPVENTKLPTSSKCASPTLAKNVKSGSNFESVSPVKDARNSAKNPTVPSTSGTSQCSKVSSKVSSTKAGHSSKNTSGDTTNRVQKKDKPVGRDVKSTSSNFETSVASSDDVTTSSCGNCSFQPDSVPEVIVTSPDTQTQEMPPLKVSQETRIDVQGPPKEAAQISKILETATPPADKETLRVSFNESSLEKHKEQSEANRMENSENIAPIQSKQPTKSPKKSKPMKKGKSKATEQDKKQHDLELRPDDDEEELNRAIEKSKEEADTRIEAQRFIHRRVIKYFEAMDRIRYEYLAFIKERPKGHEFLEEIMEYWKQNLSQLHNLDYHRSDKKIESLLNSRITKYSLSQDEEDWKLCLFFKSIYNMFKKPDTEFIVLQDLLFLFNGMKSDFVQKSLDTEYCDMVACLDYWLEDWENAWRLSKPSLSAADLPINSLDQKSIRTFVRHINEQAKNRYLIYKGFSQMVLDSNYEFSNVFQKIRKDKLDWSQEKTKELFQERCEFWRNVENRNSDQSKFILYYELLASITSSVIDFDAHHLHKCIQNISKKDPERIWVEELKFMSDMFSFVASGDVISKS</sequence>
<dbReference type="RefSeq" id="XP_053579724.1">
    <property type="nucleotide sequence ID" value="XM_053736158.1"/>
</dbReference>
<feature type="region of interest" description="Disordered" evidence="1">
    <location>
        <begin position="280"/>
        <end position="299"/>
    </location>
</feature>
<feature type="compositionally biased region" description="Polar residues" evidence="1">
    <location>
        <begin position="61"/>
        <end position="87"/>
    </location>
</feature>